<evidence type="ECO:0000256" key="7">
    <source>
        <dbReference type="SAM" id="Phobius"/>
    </source>
</evidence>
<evidence type="ECO:0000256" key="1">
    <source>
        <dbReference type="ARBA" id="ARBA00004167"/>
    </source>
</evidence>
<protein>
    <recommendedName>
        <fullName evidence="12">Trichome birefringence-like N-terminal domain-containing protein</fullName>
    </recommendedName>
</protein>
<feature type="domain" description="Trichome birefringence-like C-terminal" evidence="8">
    <location>
        <begin position="161"/>
        <end position="433"/>
    </location>
</feature>
<evidence type="ECO:0000256" key="6">
    <source>
        <dbReference type="ARBA" id="ARBA00023136"/>
    </source>
</evidence>
<evidence type="ECO:0000313" key="10">
    <source>
        <dbReference type="EMBL" id="KAI9178130.1"/>
    </source>
</evidence>
<dbReference type="PANTHER" id="PTHR32285:SF38">
    <property type="entry name" value="OS01G0614300 PROTEIN"/>
    <property type="match status" value="1"/>
</dbReference>
<accession>A0AAD5IVK9</accession>
<reference evidence="10" key="2">
    <citation type="submission" date="2023-02" db="EMBL/GenBank/DDBJ databases">
        <authorList>
            <person name="Swenson N.G."/>
            <person name="Wegrzyn J.L."/>
            <person name="Mcevoy S.L."/>
        </authorList>
    </citation>
    <scope>NUCLEOTIDE SEQUENCE</scope>
    <source>
        <strain evidence="10">91603</strain>
        <tissue evidence="10">Leaf</tissue>
    </source>
</reference>
<dbReference type="InterPro" id="IPR029962">
    <property type="entry name" value="TBL"/>
</dbReference>
<dbReference type="InterPro" id="IPR026057">
    <property type="entry name" value="TBL_C"/>
</dbReference>
<feature type="transmembrane region" description="Helical" evidence="7">
    <location>
        <begin position="12"/>
        <end position="32"/>
    </location>
</feature>
<proteinExistence type="inferred from homology"/>
<dbReference type="Pfam" id="PF13839">
    <property type="entry name" value="PC-Esterase"/>
    <property type="match status" value="1"/>
</dbReference>
<feature type="domain" description="Trichome birefringence-like N-terminal" evidence="9">
    <location>
        <begin position="106"/>
        <end position="160"/>
    </location>
</feature>
<evidence type="ECO:0000259" key="8">
    <source>
        <dbReference type="Pfam" id="PF13839"/>
    </source>
</evidence>
<keyword evidence="5 7" id="KW-1133">Transmembrane helix</keyword>
<keyword evidence="6 7" id="KW-0472">Membrane</keyword>
<dbReference type="PANTHER" id="PTHR32285">
    <property type="entry name" value="PROTEIN TRICHOME BIREFRINGENCE-LIKE 9-RELATED"/>
    <property type="match status" value="1"/>
</dbReference>
<sequence>MGTISTINERWRIFTLTCFMCCIVFAICLNYGRGRDNNRSLATFQSMAISMSSTITAPSNEVIKTTEIEKPASAPAPTPANESESMMITASNIETEKPALEKKLVEECNIFNGKWVYNPKASPLYSEPRCPFLSEQVSCQRNGRPDNEYEKWSWEAQGCEIPRFNATDMLQRLENKRVIIVGDSLNRNQWESLACLLYSAITTSRARVNFRSGTYKVFRALDYNCSVEFYWSPFLVHLDQPNSRKILKLDQLSSSANKWKGANIMVFNTGHWWVHTGKIKAWELFQYDGKLVEEMQIESAFEMAMNRWGRWVDQNVDATKTQVFFRSISPEHKGMRLCYNKTQPMSMDASSTETFPKQMIQVVERTIVGMRTPVKLLNITELSHYRIDAHPTIYAKKQELLMRKQQRQQQFYGDCSHWCLPGVPDTWNRLLYASMILNNSRDISASSDLFA</sequence>
<evidence type="ECO:0000259" key="9">
    <source>
        <dbReference type="Pfam" id="PF14416"/>
    </source>
</evidence>
<evidence type="ECO:0000256" key="2">
    <source>
        <dbReference type="ARBA" id="ARBA00007727"/>
    </source>
</evidence>
<comment type="similarity">
    <text evidence="2">Belongs to the PC-esterase family. TBL subfamily.</text>
</comment>
<reference evidence="10" key="1">
    <citation type="journal article" date="2022" name="Plant J.">
        <title>Strategies of tolerance reflected in two North American maple genomes.</title>
        <authorList>
            <person name="McEvoy S.L."/>
            <person name="Sezen U.U."/>
            <person name="Trouern-Trend A."/>
            <person name="McMahon S.M."/>
            <person name="Schaberg P.G."/>
            <person name="Yang J."/>
            <person name="Wegrzyn J.L."/>
            <person name="Swenson N.G."/>
        </authorList>
    </citation>
    <scope>NUCLEOTIDE SEQUENCE</scope>
    <source>
        <strain evidence="10">91603</strain>
    </source>
</reference>
<comment type="caution">
    <text evidence="10">The sequence shown here is derived from an EMBL/GenBank/DDBJ whole genome shotgun (WGS) entry which is preliminary data.</text>
</comment>
<keyword evidence="4" id="KW-0735">Signal-anchor</keyword>
<evidence type="ECO:0000313" key="11">
    <source>
        <dbReference type="Proteomes" id="UP001064489"/>
    </source>
</evidence>
<dbReference type="AlphaFoldDB" id="A0AAD5IVK9"/>
<dbReference type="InterPro" id="IPR025846">
    <property type="entry name" value="TBL_N"/>
</dbReference>
<evidence type="ECO:0008006" key="12">
    <source>
        <dbReference type="Google" id="ProtNLM"/>
    </source>
</evidence>
<keyword evidence="3 7" id="KW-0812">Transmembrane</keyword>
<dbReference type="GO" id="GO:0016020">
    <property type="term" value="C:membrane"/>
    <property type="evidence" value="ECO:0007669"/>
    <property type="project" value="UniProtKB-SubCell"/>
</dbReference>
<keyword evidence="11" id="KW-1185">Reference proteome</keyword>
<evidence type="ECO:0000256" key="5">
    <source>
        <dbReference type="ARBA" id="ARBA00022989"/>
    </source>
</evidence>
<gene>
    <name evidence="10" type="ORF">LWI28_023087</name>
</gene>
<comment type="subcellular location">
    <subcellularLocation>
        <location evidence="1">Membrane</location>
        <topology evidence="1">Single-pass membrane protein</topology>
    </subcellularLocation>
</comment>
<dbReference type="EMBL" id="JAJSOW010000102">
    <property type="protein sequence ID" value="KAI9178130.1"/>
    <property type="molecule type" value="Genomic_DNA"/>
</dbReference>
<dbReference type="GO" id="GO:0016413">
    <property type="term" value="F:O-acetyltransferase activity"/>
    <property type="evidence" value="ECO:0007669"/>
    <property type="project" value="InterPro"/>
</dbReference>
<name>A0AAD5IVK9_ACENE</name>
<dbReference type="Proteomes" id="UP001064489">
    <property type="component" value="Chromosome 5"/>
</dbReference>
<dbReference type="Pfam" id="PF14416">
    <property type="entry name" value="PMR5N"/>
    <property type="match status" value="1"/>
</dbReference>
<evidence type="ECO:0000256" key="3">
    <source>
        <dbReference type="ARBA" id="ARBA00022692"/>
    </source>
</evidence>
<organism evidence="10 11">
    <name type="scientific">Acer negundo</name>
    <name type="common">Box elder</name>
    <dbReference type="NCBI Taxonomy" id="4023"/>
    <lineage>
        <taxon>Eukaryota</taxon>
        <taxon>Viridiplantae</taxon>
        <taxon>Streptophyta</taxon>
        <taxon>Embryophyta</taxon>
        <taxon>Tracheophyta</taxon>
        <taxon>Spermatophyta</taxon>
        <taxon>Magnoliopsida</taxon>
        <taxon>eudicotyledons</taxon>
        <taxon>Gunneridae</taxon>
        <taxon>Pentapetalae</taxon>
        <taxon>rosids</taxon>
        <taxon>malvids</taxon>
        <taxon>Sapindales</taxon>
        <taxon>Sapindaceae</taxon>
        <taxon>Hippocastanoideae</taxon>
        <taxon>Acereae</taxon>
        <taxon>Acer</taxon>
    </lineage>
</organism>
<dbReference type="GO" id="GO:0005794">
    <property type="term" value="C:Golgi apparatus"/>
    <property type="evidence" value="ECO:0007669"/>
    <property type="project" value="TreeGrafter"/>
</dbReference>
<evidence type="ECO:0000256" key="4">
    <source>
        <dbReference type="ARBA" id="ARBA00022968"/>
    </source>
</evidence>